<reference evidence="1 2" key="1">
    <citation type="submission" date="2021-06" db="EMBL/GenBank/DDBJ databases">
        <authorList>
            <person name="Palmer J.M."/>
        </authorList>
    </citation>
    <scope>NUCLEOTIDE SEQUENCE [LARGE SCALE GENOMIC DNA]</scope>
    <source>
        <strain evidence="1 2">XC_2019</strain>
        <tissue evidence="1">Muscle</tissue>
    </source>
</reference>
<protein>
    <submittedName>
        <fullName evidence="1">F-box/LRR-repeat protein 5</fullName>
    </submittedName>
</protein>
<keyword evidence="2" id="KW-1185">Reference proteome</keyword>
<proteinExistence type="predicted"/>
<evidence type="ECO:0000313" key="1">
    <source>
        <dbReference type="EMBL" id="MEQ2213651.1"/>
    </source>
</evidence>
<sequence>MAPFPDEVDVFTGPHWRMKQLVGLYCEKLSKTNFSNNNDFRSFLQSLCATFKEFKMHEQIENEYIIGLLQQRCCTVYNVHSDNKLSEMLSLFEKGLQSVKVNMPWPLVLNYRDVLQVFQPMLMQYFTYEELKDIKKQVIAQHCNQQQPDSAAEVLKGFSLWTQAEELQKAFKYADHEKTDYG</sequence>
<dbReference type="CDD" id="cd12109">
    <property type="entry name" value="Hr_FBXL5"/>
    <property type="match status" value="1"/>
</dbReference>
<accession>A0ABV0S161</accession>
<comment type="caution">
    <text evidence="1">The sequence shown here is derived from an EMBL/GenBank/DDBJ whole genome shotgun (WGS) entry which is preliminary data.</text>
</comment>
<dbReference type="Gene3D" id="1.20.120.520">
    <property type="entry name" value="nmb1532 protein domain like"/>
    <property type="match status" value="2"/>
</dbReference>
<dbReference type="EMBL" id="JAHRIN010062725">
    <property type="protein sequence ID" value="MEQ2213651.1"/>
    <property type="molecule type" value="Genomic_DNA"/>
</dbReference>
<dbReference type="Proteomes" id="UP001434883">
    <property type="component" value="Unassembled WGS sequence"/>
</dbReference>
<name>A0ABV0S161_9TELE</name>
<dbReference type="InterPro" id="IPR045808">
    <property type="entry name" value="Hr_FBXL5"/>
</dbReference>
<organism evidence="1 2">
    <name type="scientific">Xenoophorus captivus</name>
    <dbReference type="NCBI Taxonomy" id="1517983"/>
    <lineage>
        <taxon>Eukaryota</taxon>
        <taxon>Metazoa</taxon>
        <taxon>Chordata</taxon>
        <taxon>Craniata</taxon>
        <taxon>Vertebrata</taxon>
        <taxon>Euteleostomi</taxon>
        <taxon>Actinopterygii</taxon>
        <taxon>Neopterygii</taxon>
        <taxon>Teleostei</taxon>
        <taxon>Neoteleostei</taxon>
        <taxon>Acanthomorphata</taxon>
        <taxon>Ovalentaria</taxon>
        <taxon>Atherinomorphae</taxon>
        <taxon>Cyprinodontiformes</taxon>
        <taxon>Goodeidae</taxon>
        <taxon>Xenoophorus</taxon>
    </lineage>
</organism>
<gene>
    <name evidence="1" type="primary">FBXL5_1</name>
    <name evidence="1" type="ORF">XENOCAPTIV_018593</name>
</gene>
<evidence type="ECO:0000313" key="2">
    <source>
        <dbReference type="Proteomes" id="UP001434883"/>
    </source>
</evidence>